<dbReference type="EMBL" id="CP033969">
    <property type="protein sequence ID" value="AZG15109.1"/>
    <property type="molecule type" value="Genomic_DNA"/>
</dbReference>
<evidence type="ECO:0000313" key="16">
    <source>
        <dbReference type="Proteomes" id="UP000270411"/>
    </source>
</evidence>
<evidence type="ECO:0000256" key="4">
    <source>
        <dbReference type="ARBA" id="ARBA00022519"/>
    </source>
</evidence>
<dbReference type="GO" id="GO:0005886">
    <property type="term" value="C:plasma membrane"/>
    <property type="evidence" value="ECO:0007669"/>
    <property type="project" value="UniProtKB-SubCell"/>
</dbReference>
<keyword evidence="10" id="KW-0143">Chaperone</keyword>
<comment type="subcellular location">
    <subcellularLocation>
        <location evidence="1">Cell inner membrane</location>
        <topology evidence="1">Single-pass membrane protein</topology>
        <orientation evidence="1">Periplasmic side</orientation>
    </subcellularLocation>
</comment>
<evidence type="ECO:0000256" key="10">
    <source>
        <dbReference type="ARBA" id="ARBA00023186"/>
    </source>
</evidence>
<evidence type="ECO:0000256" key="3">
    <source>
        <dbReference type="ARBA" id="ARBA00022475"/>
    </source>
</evidence>
<dbReference type="RefSeq" id="WP_124684858.1">
    <property type="nucleotide sequence ID" value="NZ_CP033969.1"/>
</dbReference>
<evidence type="ECO:0000256" key="5">
    <source>
        <dbReference type="ARBA" id="ARBA00022692"/>
    </source>
</evidence>
<dbReference type="GO" id="GO:0051082">
    <property type="term" value="F:unfolded protein binding"/>
    <property type="evidence" value="ECO:0007669"/>
    <property type="project" value="InterPro"/>
</dbReference>
<evidence type="ECO:0000256" key="11">
    <source>
        <dbReference type="ARBA" id="ARBA00030948"/>
    </source>
</evidence>
<proteinExistence type="inferred from homology"/>
<feature type="compositionally biased region" description="Basic and acidic residues" evidence="13">
    <location>
        <begin position="58"/>
        <end position="74"/>
    </location>
</feature>
<evidence type="ECO:0000256" key="6">
    <source>
        <dbReference type="ARBA" id="ARBA00022963"/>
    </source>
</evidence>
<evidence type="ECO:0000256" key="13">
    <source>
        <dbReference type="SAM" id="MobiDB-lite"/>
    </source>
</evidence>
<dbReference type="GO" id="GO:0006457">
    <property type="term" value="P:protein folding"/>
    <property type="evidence" value="ECO:0007669"/>
    <property type="project" value="InterPro"/>
</dbReference>
<keyword evidence="6" id="KW-0442">Lipid degradation</keyword>
<gene>
    <name evidence="15" type="ORF">EHF44_17665</name>
</gene>
<organism evidence="15 16">
    <name type="scientific">Cupriavidus pauculus</name>
    <dbReference type="NCBI Taxonomy" id="82633"/>
    <lineage>
        <taxon>Bacteria</taxon>
        <taxon>Pseudomonadati</taxon>
        <taxon>Pseudomonadota</taxon>
        <taxon>Betaproteobacteria</taxon>
        <taxon>Burkholderiales</taxon>
        <taxon>Burkholderiaceae</taxon>
        <taxon>Cupriavidus</taxon>
    </lineage>
</organism>
<dbReference type="GO" id="GO:0016042">
    <property type="term" value="P:lipid catabolic process"/>
    <property type="evidence" value="ECO:0007669"/>
    <property type="project" value="UniProtKB-KW"/>
</dbReference>
<dbReference type="OrthoDB" id="8779274at2"/>
<evidence type="ECO:0000256" key="7">
    <source>
        <dbReference type="ARBA" id="ARBA00022989"/>
    </source>
</evidence>
<feature type="transmembrane region" description="Helical" evidence="14">
    <location>
        <begin position="6"/>
        <end position="25"/>
    </location>
</feature>
<accession>A0A3G8H455</accession>
<dbReference type="AlphaFoldDB" id="A0A3G8H455"/>
<evidence type="ECO:0000256" key="8">
    <source>
        <dbReference type="ARBA" id="ARBA00023098"/>
    </source>
</evidence>
<dbReference type="SUPFAM" id="SSF158855">
    <property type="entry name" value="Lipase chaperone-like"/>
    <property type="match status" value="1"/>
</dbReference>
<dbReference type="InterPro" id="IPR004961">
    <property type="entry name" value="Lipase_chaperone"/>
</dbReference>
<dbReference type="KEGG" id="cpau:EHF44_17665"/>
<comment type="similarity">
    <text evidence="2">Belongs to the lipase chaperone family.</text>
</comment>
<evidence type="ECO:0000256" key="12">
    <source>
        <dbReference type="ARBA" id="ARBA00031542"/>
    </source>
</evidence>
<reference evidence="16" key="1">
    <citation type="submission" date="2018-11" db="EMBL/GenBank/DDBJ databases">
        <title>FDA dAtabase for Regulatory Grade micrObial Sequences (FDA-ARGOS): Supporting development and validation of Infectious Disease Dx tests.</title>
        <authorList>
            <person name="Goldberg B."/>
            <person name="Campos J."/>
            <person name="Tallon L."/>
            <person name="Sadzewicz L."/>
            <person name="Zhao X."/>
            <person name="Vavikolanu K."/>
            <person name="Mehta A."/>
            <person name="Aluvathingal J."/>
            <person name="Nadendla S."/>
            <person name="Geyer C."/>
            <person name="Nandy P."/>
            <person name="Yan Y."/>
            <person name="Sichtig H."/>
        </authorList>
    </citation>
    <scope>NUCLEOTIDE SEQUENCE [LARGE SCALE GENOMIC DNA]</scope>
    <source>
        <strain evidence="16">FDAARGOS_614</strain>
    </source>
</reference>
<name>A0A3G8H455_9BURK</name>
<evidence type="ECO:0000256" key="1">
    <source>
        <dbReference type="ARBA" id="ARBA00004383"/>
    </source>
</evidence>
<sequence length="326" mass="35322">MNRSGLRWAAGAVGLAAAIAIAAFYRADEITRGDAAPSTGAGVGVPARIEAAGNVPDRGAEAARDDTVAPDGLHTDAKGRLRVTRQTRDLFEYFLASAPRANRERQIALLTAHINKTLGAAAPVARNEALDLARRFVSYMDAHDAMLRTYGFARNANLADTAELPRIAEFLRKRSDLRRQHLGANVARLWYGDEEDREQQLLARLRSGQGAPEPAPVPRAQALTQQLQDLRAKGASPEALREFLRANVGEDAVQRFDAQRRADAAWAAKYASYRADVAAVASHGGLDADEVRRQSDAIRTRHFPDARDAARAAMLDGQPPPAPRAP</sequence>
<dbReference type="Proteomes" id="UP000270411">
    <property type="component" value="Chromosome 1"/>
</dbReference>
<evidence type="ECO:0000256" key="14">
    <source>
        <dbReference type="SAM" id="Phobius"/>
    </source>
</evidence>
<evidence type="ECO:0000313" key="15">
    <source>
        <dbReference type="EMBL" id="AZG15109.1"/>
    </source>
</evidence>
<feature type="region of interest" description="Disordered" evidence="13">
    <location>
        <begin position="54"/>
        <end position="74"/>
    </location>
</feature>
<dbReference type="Pfam" id="PF03280">
    <property type="entry name" value="Lipase_chap"/>
    <property type="match status" value="1"/>
</dbReference>
<keyword evidence="9 14" id="KW-0472">Membrane</keyword>
<keyword evidence="3" id="KW-1003">Cell membrane</keyword>
<keyword evidence="8" id="KW-0443">Lipid metabolism</keyword>
<keyword evidence="7 14" id="KW-1133">Transmembrane helix</keyword>
<evidence type="ECO:0000256" key="2">
    <source>
        <dbReference type="ARBA" id="ARBA00010358"/>
    </source>
</evidence>
<keyword evidence="5 14" id="KW-0812">Transmembrane</keyword>
<evidence type="ECO:0000256" key="9">
    <source>
        <dbReference type="ARBA" id="ARBA00023136"/>
    </source>
</evidence>
<protein>
    <recommendedName>
        <fullName evidence="11">Lipase helper protein</fullName>
    </recommendedName>
    <alternativeName>
        <fullName evidence="12">Lipase modulator</fullName>
    </alternativeName>
</protein>
<keyword evidence="4" id="KW-0997">Cell inner membrane</keyword>